<protein>
    <submittedName>
        <fullName evidence="1">Uncharacterized protein</fullName>
    </submittedName>
</protein>
<dbReference type="GeneID" id="9942288"/>
<evidence type="ECO:0000313" key="1">
    <source>
        <dbReference type="EMBL" id="EFO23602.1"/>
    </source>
</evidence>
<accession>A0A1S0U0Y1</accession>
<dbReference type="RefSeq" id="XP_003140471.1">
    <property type="nucleotide sequence ID" value="XM_003140423.1"/>
</dbReference>
<organism evidence="1">
    <name type="scientific">Loa loa</name>
    <name type="common">Eye worm</name>
    <name type="synonym">Filaria loa</name>
    <dbReference type="NCBI Taxonomy" id="7209"/>
    <lineage>
        <taxon>Eukaryota</taxon>
        <taxon>Metazoa</taxon>
        <taxon>Ecdysozoa</taxon>
        <taxon>Nematoda</taxon>
        <taxon>Chromadorea</taxon>
        <taxon>Rhabditida</taxon>
        <taxon>Spirurina</taxon>
        <taxon>Spiruromorpha</taxon>
        <taxon>Filarioidea</taxon>
        <taxon>Onchocercidae</taxon>
        <taxon>Loa</taxon>
    </lineage>
</organism>
<dbReference type="EMBL" id="JH712218">
    <property type="protein sequence ID" value="EFO23602.1"/>
    <property type="molecule type" value="Genomic_DNA"/>
</dbReference>
<proteinExistence type="predicted"/>
<dbReference type="CTD" id="9942288"/>
<reference evidence="1" key="1">
    <citation type="submission" date="2012-04" db="EMBL/GenBank/DDBJ databases">
        <title>The Genome Sequence of Loa loa.</title>
        <authorList>
            <consortium name="The Broad Institute Genome Sequencing Platform"/>
            <consortium name="Broad Institute Genome Sequencing Center for Infectious Disease"/>
            <person name="Nutman T.B."/>
            <person name="Fink D.L."/>
            <person name="Russ C."/>
            <person name="Young S."/>
            <person name="Zeng Q."/>
            <person name="Gargeya S."/>
            <person name="Alvarado L."/>
            <person name="Berlin A."/>
            <person name="Chapman S.B."/>
            <person name="Chen Z."/>
            <person name="Freedman E."/>
            <person name="Gellesch M."/>
            <person name="Goldberg J."/>
            <person name="Griggs A."/>
            <person name="Gujja S."/>
            <person name="Heilman E.R."/>
            <person name="Heiman D."/>
            <person name="Howarth C."/>
            <person name="Mehta T."/>
            <person name="Neiman D."/>
            <person name="Pearson M."/>
            <person name="Roberts A."/>
            <person name="Saif S."/>
            <person name="Shea T."/>
            <person name="Shenoy N."/>
            <person name="Sisk P."/>
            <person name="Stolte C."/>
            <person name="Sykes S."/>
            <person name="White J."/>
            <person name="Yandava C."/>
            <person name="Haas B."/>
            <person name="Henn M.R."/>
            <person name="Nusbaum C."/>
            <person name="Birren B."/>
        </authorList>
    </citation>
    <scope>NUCLEOTIDE SEQUENCE [LARGE SCALE GENOMIC DNA]</scope>
</reference>
<dbReference type="KEGG" id="loa:LOAG_04886"/>
<dbReference type="AlphaFoldDB" id="A0A1S0U0Y1"/>
<name>A0A1S0U0Y1_LOALO</name>
<dbReference type="InParanoid" id="A0A1S0U0Y1"/>
<gene>
    <name evidence="1" type="ORF">LOAG_04886</name>
</gene>
<sequence length="99" mass="11432">MDRKIYQENYGKKLPEGYGIYRPRSSSSLLYNFQNTCRKQCLEIAVTTWAALTVPNNWLIERRKTSQTTSQVNLKTVCKGNVEEIKNVTDLIGSTYLHN</sequence>